<dbReference type="Pfam" id="PF00012">
    <property type="entry name" value="HSP70"/>
    <property type="match status" value="2"/>
</dbReference>
<sequence length="429" mass="46820">MGYCGLDFGTSNSTLGIVDASDGKEGHARLLPLEGEETTLPSALFFDFAAKREEFGRAAIQIYAEGADGRLMRSLKSVLGTDLIDMETQLDRRRISFRDVLKRLLAEIKRRAEEQAGRPLTQVVHGRPVHFVDGDDAADQRAEDALADIARDVGYTDISFQFEPIAAALDYERQVNAEEIALIADIGGGTSDFSIVRIGPERREAADRGQDILASTGVRIGGTDFDRLLSLHGVMPHLGYQSPMKRAGLLAPNSYFNDLATWSKINFLYAPKVMTELRQVLRESARPELIGRLIQVVEEHLGHRVAMTVERTKIRLSTAAAQPGGEAQVVEIPFEFIERGLEIPFTVPGFAAATLPLTEGIAGMIRRCLADSGLTADKIDAVFLTGGSTLLPNVRASILAELPDARPVEGDKFGSVGLGLTLEAMRRYR</sequence>
<dbReference type="Gene3D" id="3.90.640.10">
    <property type="entry name" value="Actin, Chain A, domain 4"/>
    <property type="match status" value="2"/>
</dbReference>
<reference evidence="3 4" key="1">
    <citation type="submission" date="2020-08" db="EMBL/GenBank/DDBJ databases">
        <title>Genomic Encyclopedia of Type Strains, Phase IV (KMG-IV): sequencing the most valuable type-strain genomes for metagenomic binning, comparative biology and taxonomic classification.</title>
        <authorList>
            <person name="Goeker M."/>
        </authorList>
    </citation>
    <scope>NUCLEOTIDE SEQUENCE [LARGE SCALE GENOMIC DNA]</scope>
    <source>
        <strain evidence="3 4">DSM 22198</strain>
    </source>
</reference>
<dbReference type="SUPFAM" id="SSF53067">
    <property type="entry name" value="Actin-like ATPase domain"/>
    <property type="match status" value="2"/>
</dbReference>
<accession>A0A7X0B436</accession>
<dbReference type="CDD" id="cd10231">
    <property type="entry name" value="ASKHA_NBD_HSP70_YegD-like"/>
    <property type="match status" value="1"/>
</dbReference>
<evidence type="ECO:0000313" key="4">
    <source>
        <dbReference type="Proteomes" id="UP000539175"/>
    </source>
</evidence>
<dbReference type="GO" id="GO:0005524">
    <property type="term" value="F:ATP binding"/>
    <property type="evidence" value="ECO:0007669"/>
    <property type="project" value="UniProtKB-KW"/>
</dbReference>
<dbReference type="Proteomes" id="UP000539175">
    <property type="component" value="Unassembled WGS sequence"/>
</dbReference>
<keyword evidence="2" id="KW-0067">ATP-binding</keyword>
<evidence type="ECO:0000313" key="3">
    <source>
        <dbReference type="EMBL" id="MBB6254606.1"/>
    </source>
</evidence>
<proteinExistence type="predicted"/>
<dbReference type="RefSeq" id="WP_184807132.1">
    <property type="nucleotide sequence ID" value="NZ_JACIIZ010000018.1"/>
</dbReference>
<dbReference type="InterPro" id="IPR043129">
    <property type="entry name" value="ATPase_NBD"/>
</dbReference>
<comment type="caution">
    <text evidence="3">The sequence shown here is derived from an EMBL/GenBank/DDBJ whole genome shotgun (WGS) entry which is preliminary data.</text>
</comment>
<protein>
    <submittedName>
        <fullName evidence="3">Putative chaperone protein</fullName>
    </submittedName>
</protein>
<evidence type="ECO:0000256" key="1">
    <source>
        <dbReference type="ARBA" id="ARBA00022741"/>
    </source>
</evidence>
<organism evidence="3 4">
    <name type="scientific">Nitrospirillum iridis</name>
    <dbReference type="NCBI Taxonomy" id="765888"/>
    <lineage>
        <taxon>Bacteria</taxon>
        <taxon>Pseudomonadati</taxon>
        <taxon>Pseudomonadota</taxon>
        <taxon>Alphaproteobacteria</taxon>
        <taxon>Rhodospirillales</taxon>
        <taxon>Azospirillaceae</taxon>
        <taxon>Nitrospirillum</taxon>
    </lineage>
</organism>
<dbReference type="GO" id="GO:0140662">
    <property type="term" value="F:ATP-dependent protein folding chaperone"/>
    <property type="evidence" value="ECO:0007669"/>
    <property type="project" value="InterPro"/>
</dbReference>
<dbReference type="InterPro" id="IPR042054">
    <property type="entry name" value="YegD-like"/>
</dbReference>
<dbReference type="PANTHER" id="PTHR19375">
    <property type="entry name" value="HEAT SHOCK PROTEIN 70KDA"/>
    <property type="match status" value="1"/>
</dbReference>
<keyword evidence="1" id="KW-0547">Nucleotide-binding</keyword>
<gene>
    <name evidence="3" type="ORF">FHS74_005196</name>
</gene>
<keyword evidence="4" id="KW-1185">Reference proteome</keyword>
<evidence type="ECO:0000256" key="2">
    <source>
        <dbReference type="ARBA" id="ARBA00022840"/>
    </source>
</evidence>
<dbReference type="AlphaFoldDB" id="A0A7X0B436"/>
<dbReference type="InterPro" id="IPR013126">
    <property type="entry name" value="Hsp_70_fam"/>
</dbReference>
<dbReference type="Gene3D" id="3.30.420.40">
    <property type="match status" value="3"/>
</dbReference>
<dbReference type="EMBL" id="JACIIZ010000018">
    <property type="protein sequence ID" value="MBB6254606.1"/>
    <property type="molecule type" value="Genomic_DNA"/>
</dbReference>
<name>A0A7X0B436_9PROT</name>